<evidence type="ECO:0000256" key="1">
    <source>
        <dbReference type="ARBA" id="ARBA00010409"/>
    </source>
</evidence>
<keyword evidence="2" id="KW-0819">tRNA processing</keyword>
<sequence length="1768" mass="199325">MNGLTLRVTGGSSKKKKTSIGYSPVVVNVHERDFGAKSKLLEEFNQASSSDEQLALLKTIFNEIDNASDVDMMKFLVTVFFQAECKHPVKCFITRQITKRNDLQDIFASILAEEINTFIASEHNNYKIYIDIVTKVSACVENFQAGAAAVRTVQMPLAKYFNSCLECCITTLRENTSLSPTEKNEIFNLAHLASRLILYIMQRVDCVNVMNLTALFSSVRSFVKQLMYDGDVPMDTKSVCGILYLTMHLLENGSESWVDILQPNQSVPDLMDLLKEEASQLSLYSAITTVVSVDKLQSQIQNSPACLMLTHLLMEIGERRSSDSVFILGVSRTLLQLCKMLDKITDQQMGLKMVDSLLVFIWSHLEHYMDSVSHLTAQMLNCVVRYCSHLKKQGNDKAINELFSSLLSLDKMRKSYYLSISALTTELGALSIMERLPSIIPELLAALNVQAVQASTTTALETMLQKHIKECSTDEVHKQWIEPMMAYVTTNTLDSTVLNILESLLVKAVKWDENIMTRILPYIEQTDNTTRDVKCVLMLLSVVRKAGVANRQSVEHAGKWKGLISYDVLNMAAVDAVDETRILSLSLIVESPKSTEVFTSGDLSFILYYLKYNINAQAPNFRQLTLSIMKKFMKRLEESAKVLKRQHQPHLEEYVRFAGGLRALCFHSLPPGANYTRRAVALQILAWTEPLGWDSVWKREYVDKLLLHLEDSYENNKALALEILDHCPADMFKENTYTISTNFEDILRQASSLKPTDCTSAAYKFDFLRRKLPQNILEGITCTTAEPVMYTLLHRLLKQLSLELDICTRNIVVGAREGPMYGVLHCMAHLMRYVDAEAIRSDPAWTSLVQQMIASCVRVSAAAACVVNNSSPEGHLPMDSCGVAVSDHGNSGGVVLSDGRPVTAQMVLLCAWRSVKEVSLLLGTISSRLSISGEGHATGTLDATQLAAMGQHFTTLLAETKHRGAFEQAYVGFTRLLDRLWRCRGAALHCMPRAWLRRLLHAVTAPGGQLCATRRSAGVPFMIQALVTSEVQALGSSRLFHDCVTQLIQRCSTNLKKESIEQSTSETEESRRIKEDVELCSETEEAEVWARCCNVLRALVRGAALQAAGAAHAQDALLAALHGFQRRSWTERNSATLLLSSLVTRTFGAARMRGGDALALRNKMTGRIFFLRHPRLYDYMLEKLQEMSDSGNEQNIHPSLYPILLLLARLYPSSLEGTVSNLKLVAFVPHVLSCAKSSVLKTRQLAAKAMVPLISPEQYLTHIESMFTILHDMNIKRNYCHGILLQLIRLLDAKPDVSIDSAMVDRLARSVDGSVWVLEQGAGHTPCYVIVDEWVKVVNLLVWRFPTVLKEETIIRILTLLPILIFNDKIPHITSGREVCLANAMYLYLIILTKLDKIDRICEEVLKALKHKSYDVVLAALNYLLIQHASLEAENKLQEHLTEINHDKVLLKLKNNEKYINVLCEIMRTAKYLECKQKCLKVLTIEGDTQRAIVDIDSENDFSIDHIVGKLFECIDKSHENLIHIYLESLSQFVTKHLDQLNLTLITEVIRSLFNHSTPDNKDESRSVVVGFLEKNATRLINLDLSGLSKENQFEYTATFFATLITTLEDDSDTLRQRTANTILSVLGINSSLISSKCAEMLTDYMERYEDSVALYVLVALLDFRSEVCLTDELNDECRVFDQNERYNIFLEETMWTNECAKKIIKMYNNGSKVIDNILSIIDNPIYTSTYDKLCNNNIVLFKKMMEENEHKDDTINPKIRLFINMLS</sequence>
<dbReference type="InterPro" id="IPR019442">
    <property type="entry name" value="THADA/TRM732_DUF2428"/>
</dbReference>
<evidence type="ECO:0000256" key="3">
    <source>
        <dbReference type="ARBA" id="ARBA00035698"/>
    </source>
</evidence>
<dbReference type="InterPro" id="IPR051954">
    <property type="entry name" value="tRNA_methyltransferase_THADA"/>
</dbReference>
<feature type="domain" description="DUF2428" evidence="4">
    <location>
        <begin position="848"/>
        <end position="1130"/>
    </location>
</feature>
<reference evidence="7" key="2">
    <citation type="submission" date="2020-12" db="EMBL/GenBank/DDBJ databases">
        <authorList>
            <person name="Kanost M."/>
        </authorList>
    </citation>
    <scope>NUCLEOTIDE SEQUENCE</scope>
</reference>
<evidence type="ECO:0000259" key="5">
    <source>
        <dbReference type="Pfam" id="PF25150"/>
    </source>
</evidence>
<feature type="domain" description="tRNA (32-2'-O)-methyltransferase regulator THADA-like C-terminal TPR repeats region" evidence="6">
    <location>
        <begin position="1132"/>
        <end position="1288"/>
    </location>
</feature>
<organism evidence="7 8">
    <name type="scientific">Manduca sexta</name>
    <name type="common">Tobacco hawkmoth</name>
    <name type="synonym">Tobacco hornworm</name>
    <dbReference type="NCBI Taxonomy" id="7130"/>
    <lineage>
        <taxon>Eukaryota</taxon>
        <taxon>Metazoa</taxon>
        <taxon>Ecdysozoa</taxon>
        <taxon>Arthropoda</taxon>
        <taxon>Hexapoda</taxon>
        <taxon>Insecta</taxon>
        <taxon>Pterygota</taxon>
        <taxon>Neoptera</taxon>
        <taxon>Endopterygota</taxon>
        <taxon>Lepidoptera</taxon>
        <taxon>Glossata</taxon>
        <taxon>Ditrysia</taxon>
        <taxon>Bombycoidea</taxon>
        <taxon>Sphingidae</taxon>
        <taxon>Sphinginae</taxon>
        <taxon>Sphingini</taxon>
        <taxon>Manduca</taxon>
    </lineage>
</organism>
<evidence type="ECO:0000259" key="6">
    <source>
        <dbReference type="Pfam" id="PF25151"/>
    </source>
</evidence>
<comment type="caution">
    <text evidence="7">The sequence shown here is derived from an EMBL/GenBank/DDBJ whole genome shotgun (WGS) entry which is preliminary data.</text>
</comment>
<keyword evidence="8" id="KW-1185">Reference proteome</keyword>
<proteinExistence type="inferred from homology"/>
<feature type="domain" description="tRNA (32-2'-O)-methyltransferase regulator THADA-like TPR repeats region" evidence="5">
    <location>
        <begin position="478"/>
        <end position="706"/>
    </location>
</feature>
<comment type="similarity">
    <text evidence="1">Belongs to the THADA family.</text>
</comment>
<dbReference type="Proteomes" id="UP000791440">
    <property type="component" value="Unassembled WGS sequence"/>
</dbReference>
<dbReference type="Pfam" id="PF25151">
    <property type="entry name" value="TPR_Trm732_C"/>
    <property type="match status" value="1"/>
</dbReference>
<dbReference type="InterPro" id="IPR056843">
    <property type="entry name" value="THADA-like_TPR"/>
</dbReference>
<dbReference type="GO" id="GO:0005829">
    <property type="term" value="C:cytosol"/>
    <property type="evidence" value="ECO:0007669"/>
    <property type="project" value="TreeGrafter"/>
</dbReference>
<evidence type="ECO:0000259" key="4">
    <source>
        <dbReference type="Pfam" id="PF10350"/>
    </source>
</evidence>
<dbReference type="OrthoDB" id="73997at2759"/>
<dbReference type="InterPro" id="IPR056842">
    <property type="entry name" value="THADA-like_TPR_C"/>
</dbReference>
<dbReference type="Pfam" id="PF10350">
    <property type="entry name" value="DUF2428"/>
    <property type="match status" value="1"/>
</dbReference>
<evidence type="ECO:0000256" key="2">
    <source>
        <dbReference type="ARBA" id="ARBA00022694"/>
    </source>
</evidence>
<protein>
    <recommendedName>
        <fullName evidence="3">tRNA (32-2'-O)-methyltransferase regulator THADA</fullName>
    </recommendedName>
</protein>
<name>A0A922CQL5_MANSE</name>
<evidence type="ECO:0000313" key="7">
    <source>
        <dbReference type="EMBL" id="KAG6454233.1"/>
    </source>
</evidence>
<reference evidence="7" key="1">
    <citation type="journal article" date="2016" name="Insect Biochem. Mol. Biol.">
        <title>Multifaceted biological insights from a draft genome sequence of the tobacco hornworm moth, Manduca sexta.</title>
        <authorList>
            <person name="Kanost M.R."/>
            <person name="Arrese E.L."/>
            <person name="Cao X."/>
            <person name="Chen Y.R."/>
            <person name="Chellapilla S."/>
            <person name="Goldsmith M.R."/>
            <person name="Grosse-Wilde E."/>
            <person name="Heckel D.G."/>
            <person name="Herndon N."/>
            <person name="Jiang H."/>
            <person name="Papanicolaou A."/>
            <person name="Qu J."/>
            <person name="Soulages J.L."/>
            <person name="Vogel H."/>
            <person name="Walters J."/>
            <person name="Waterhouse R.M."/>
            <person name="Ahn S.J."/>
            <person name="Almeida F.C."/>
            <person name="An C."/>
            <person name="Aqrawi P."/>
            <person name="Bretschneider A."/>
            <person name="Bryant W.B."/>
            <person name="Bucks S."/>
            <person name="Chao H."/>
            <person name="Chevignon G."/>
            <person name="Christen J.M."/>
            <person name="Clarke D.F."/>
            <person name="Dittmer N.T."/>
            <person name="Ferguson L.C.F."/>
            <person name="Garavelou S."/>
            <person name="Gordon K.H.J."/>
            <person name="Gunaratna R.T."/>
            <person name="Han Y."/>
            <person name="Hauser F."/>
            <person name="He Y."/>
            <person name="Heidel-Fischer H."/>
            <person name="Hirsh A."/>
            <person name="Hu Y."/>
            <person name="Jiang H."/>
            <person name="Kalra D."/>
            <person name="Klinner C."/>
            <person name="Konig C."/>
            <person name="Kovar C."/>
            <person name="Kroll A.R."/>
            <person name="Kuwar S.S."/>
            <person name="Lee S.L."/>
            <person name="Lehman R."/>
            <person name="Li K."/>
            <person name="Li Z."/>
            <person name="Liang H."/>
            <person name="Lovelace S."/>
            <person name="Lu Z."/>
            <person name="Mansfield J.H."/>
            <person name="McCulloch K.J."/>
            <person name="Mathew T."/>
            <person name="Morton B."/>
            <person name="Muzny D.M."/>
            <person name="Neunemann D."/>
            <person name="Ongeri F."/>
            <person name="Pauchet Y."/>
            <person name="Pu L.L."/>
            <person name="Pyrousis I."/>
            <person name="Rao X.J."/>
            <person name="Redding A."/>
            <person name="Roesel C."/>
            <person name="Sanchez-Gracia A."/>
            <person name="Schaack S."/>
            <person name="Shukla A."/>
            <person name="Tetreau G."/>
            <person name="Wang Y."/>
            <person name="Xiong G.H."/>
            <person name="Traut W."/>
            <person name="Walsh T.K."/>
            <person name="Worley K.C."/>
            <person name="Wu D."/>
            <person name="Wu W."/>
            <person name="Wu Y.Q."/>
            <person name="Zhang X."/>
            <person name="Zou Z."/>
            <person name="Zucker H."/>
            <person name="Briscoe A.D."/>
            <person name="Burmester T."/>
            <person name="Clem R.J."/>
            <person name="Feyereisen R."/>
            <person name="Grimmelikhuijzen C.J.P."/>
            <person name="Hamodrakas S.J."/>
            <person name="Hansson B.S."/>
            <person name="Huguet E."/>
            <person name="Jermiin L.S."/>
            <person name="Lan Q."/>
            <person name="Lehman H.K."/>
            <person name="Lorenzen M."/>
            <person name="Merzendorfer H."/>
            <person name="Michalopoulos I."/>
            <person name="Morton D.B."/>
            <person name="Muthukrishnan S."/>
            <person name="Oakeshott J.G."/>
            <person name="Palmer W."/>
            <person name="Park Y."/>
            <person name="Passarelli A.L."/>
            <person name="Rozas J."/>
            <person name="Schwartz L.M."/>
            <person name="Smith W."/>
            <person name="Southgate A."/>
            <person name="Vilcinskas A."/>
            <person name="Vogt R."/>
            <person name="Wang P."/>
            <person name="Werren J."/>
            <person name="Yu X.Q."/>
            <person name="Zhou J.J."/>
            <person name="Brown S.J."/>
            <person name="Scherer S.E."/>
            <person name="Richards S."/>
            <person name="Blissard G.W."/>
        </authorList>
    </citation>
    <scope>NUCLEOTIDE SEQUENCE</scope>
</reference>
<dbReference type="SUPFAM" id="SSF48371">
    <property type="entry name" value="ARM repeat"/>
    <property type="match status" value="1"/>
</dbReference>
<dbReference type="Pfam" id="PF25150">
    <property type="entry name" value="TPR_Trm732"/>
    <property type="match status" value="1"/>
</dbReference>
<evidence type="ECO:0000313" key="8">
    <source>
        <dbReference type="Proteomes" id="UP000791440"/>
    </source>
</evidence>
<dbReference type="GO" id="GO:0030488">
    <property type="term" value="P:tRNA methylation"/>
    <property type="evidence" value="ECO:0007669"/>
    <property type="project" value="TreeGrafter"/>
</dbReference>
<dbReference type="PANTHER" id="PTHR14387:SF7">
    <property type="entry name" value="THYROID ADENOMA-ASSOCIATED PROTEIN"/>
    <property type="match status" value="1"/>
</dbReference>
<gene>
    <name evidence="7" type="ORF">O3G_MSEX008604</name>
</gene>
<accession>A0A922CQL5</accession>
<dbReference type="PANTHER" id="PTHR14387">
    <property type="entry name" value="THADA/DEATH RECEPTOR INTERACTING PROTEIN"/>
    <property type="match status" value="1"/>
</dbReference>
<dbReference type="EMBL" id="JH668462">
    <property type="protein sequence ID" value="KAG6454233.1"/>
    <property type="molecule type" value="Genomic_DNA"/>
</dbReference>
<dbReference type="InterPro" id="IPR016024">
    <property type="entry name" value="ARM-type_fold"/>
</dbReference>